<evidence type="ECO:0000256" key="1">
    <source>
        <dbReference type="SAM" id="Phobius"/>
    </source>
</evidence>
<name>A0A7M3T5A4_9RHOB</name>
<keyword evidence="1" id="KW-0812">Transmembrane</keyword>
<keyword evidence="1" id="KW-0472">Membrane</keyword>
<evidence type="ECO:0000313" key="2">
    <source>
        <dbReference type="EMBL" id="QIE57185.1"/>
    </source>
</evidence>
<gene>
    <name evidence="2" type="ORF">G5B40_18115</name>
</gene>
<dbReference type="EMBL" id="CP049056">
    <property type="protein sequence ID" value="QIE57185.1"/>
    <property type="molecule type" value="Genomic_DNA"/>
</dbReference>
<organism evidence="2 3">
    <name type="scientific">Pikeienuella piscinae</name>
    <dbReference type="NCBI Taxonomy" id="2748098"/>
    <lineage>
        <taxon>Bacteria</taxon>
        <taxon>Pseudomonadati</taxon>
        <taxon>Pseudomonadota</taxon>
        <taxon>Alphaproteobacteria</taxon>
        <taxon>Rhodobacterales</taxon>
        <taxon>Paracoccaceae</taxon>
        <taxon>Pikeienuella</taxon>
    </lineage>
</organism>
<keyword evidence="1" id="KW-1133">Transmembrane helix</keyword>
<protein>
    <submittedName>
        <fullName evidence="2">Uncharacterized protein</fullName>
    </submittedName>
</protein>
<accession>A0A7M3T5A4</accession>
<dbReference type="KEGG" id="hdh:G5B40_18115"/>
<dbReference type="RefSeq" id="WP_165101661.1">
    <property type="nucleotide sequence ID" value="NZ_CP049056.1"/>
</dbReference>
<reference evidence="2 3" key="1">
    <citation type="submission" date="2020-02" db="EMBL/GenBank/DDBJ databases">
        <title>complete genome sequence of Rhodobacteraceae bacterium.</title>
        <authorList>
            <person name="Park J."/>
            <person name="Kim Y.-S."/>
            <person name="Kim K.-H."/>
        </authorList>
    </citation>
    <scope>NUCLEOTIDE SEQUENCE [LARGE SCALE GENOMIC DNA]</scope>
    <source>
        <strain evidence="2 3">RR4-56</strain>
    </source>
</reference>
<keyword evidence="3" id="KW-1185">Reference proteome</keyword>
<evidence type="ECO:0000313" key="3">
    <source>
        <dbReference type="Proteomes" id="UP000503336"/>
    </source>
</evidence>
<dbReference type="AlphaFoldDB" id="A0A7M3T5A4"/>
<feature type="transmembrane region" description="Helical" evidence="1">
    <location>
        <begin position="36"/>
        <end position="54"/>
    </location>
</feature>
<dbReference type="Proteomes" id="UP000503336">
    <property type="component" value="Chromosome"/>
</dbReference>
<sequence length="59" mass="6695">MRHEVVSVAVLVSAFVLFLAHPSPETLLGERSDPQLVLLLLTLAIGFEGLFFFWKRRAR</sequence>
<proteinExistence type="predicted"/>